<proteinExistence type="predicted"/>
<accession>A0A9N9BL80</accession>
<dbReference type="AlphaFoldDB" id="A0A9N9BL80"/>
<evidence type="ECO:0000313" key="2">
    <source>
        <dbReference type="Proteomes" id="UP000789706"/>
    </source>
</evidence>
<dbReference type="EMBL" id="CAJVPK010001047">
    <property type="protein sequence ID" value="CAG8567543.1"/>
    <property type="molecule type" value="Genomic_DNA"/>
</dbReference>
<evidence type="ECO:0000313" key="1">
    <source>
        <dbReference type="EMBL" id="CAG8567543.1"/>
    </source>
</evidence>
<reference evidence="1" key="1">
    <citation type="submission" date="2021-06" db="EMBL/GenBank/DDBJ databases">
        <authorList>
            <person name="Kallberg Y."/>
            <person name="Tangrot J."/>
            <person name="Rosling A."/>
        </authorList>
    </citation>
    <scope>NUCLEOTIDE SEQUENCE</scope>
    <source>
        <strain evidence="1">AZ414A</strain>
    </source>
</reference>
<dbReference type="Proteomes" id="UP000789706">
    <property type="component" value="Unassembled WGS sequence"/>
</dbReference>
<gene>
    <name evidence="1" type="ORF">DEBURN_LOCUS7907</name>
</gene>
<sequence length="368" mass="42341">MGSMKSQSLRYEVLVCPQKEHTLVQTKEEMASSNSVQPFLTQTQVRRFTIDENMQQYWIPDGYHPVLVPRPFIQYSIAANSQQTAVSAGNEFNNIICPLRQTISSINTFGGNVTHRTKRRRLLGSQQNQIMASSPSKVSLITFYAASLYYKQKLKELITSGVISNPPSEPPSKIIGKMWYEEPESTRKYYERLVIRLKTLKCENDNNKKLGRRPPIYKHQFNPNSRYESRFAQARSQRKQYHRSNLPHEHPIKRPSGALDISNKYYNESNVYTTSSEDFTKFNVPVTSYRRSNNKNVSNTEGGNSSSVEHQFSMMNADDLCRESFIISSSPKLSANRINNDNVNDAHNADWMTRSDEEDLCDTDDTNY</sequence>
<organism evidence="1 2">
    <name type="scientific">Diversispora eburnea</name>
    <dbReference type="NCBI Taxonomy" id="1213867"/>
    <lineage>
        <taxon>Eukaryota</taxon>
        <taxon>Fungi</taxon>
        <taxon>Fungi incertae sedis</taxon>
        <taxon>Mucoromycota</taxon>
        <taxon>Glomeromycotina</taxon>
        <taxon>Glomeromycetes</taxon>
        <taxon>Diversisporales</taxon>
        <taxon>Diversisporaceae</taxon>
        <taxon>Diversispora</taxon>
    </lineage>
</organism>
<keyword evidence="2" id="KW-1185">Reference proteome</keyword>
<protein>
    <submittedName>
        <fullName evidence="1">7919_t:CDS:1</fullName>
    </submittedName>
</protein>
<name>A0A9N9BL80_9GLOM</name>
<comment type="caution">
    <text evidence="1">The sequence shown here is derived from an EMBL/GenBank/DDBJ whole genome shotgun (WGS) entry which is preliminary data.</text>
</comment>
<dbReference type="OrthoDB" id="2410163at2759"/>